<reference evidence="2" key="1">
    <citation type="submission" date="2017-08" db="EMBL/GenBank/DDBJ databases">
        <title>A dynamic microbial community with high functional redundancy inhabits the cold, oxic subseafloor aquifer.</title>
        <authorList>
            <person name="Tully B.J."/>
            <person name="Wheat C.G."/>
            <person name="Glazer B.T."/>
            <person name="Huber J.A."/>
        </authorList>
    </citation>
    <scope>NUCLEOTIDE SEQUENCE [LARGE SCALE GENOMIC DNA]</scope>
</reference>
<dbReference type="AlphaFoldDB" id="A0A2A4XE12"/>
<evidence type="ECO:0000313" key="2">
    <source>
        <dbReference type="Proteomes" id="UP000218767"/>
    </source>
</evidence>
<evidence type="ECO:0000313" key="1">
    <source>
        <dbReference type="EMBL" id="PCI80399.1"/>
    </source>
</evidence>
<dbReference type="Proteomes" id="UP000218767">
    <property type="component" value="Unassembled WGS sequence"/>
</dbReference>
<protein>
    <submittedName>
        <fullName evidence="1">Uncharacterized protein</fullName>
    </submittedName>
</protein>
<name>A0A2A4XE12_9GAMM</name>
<accession>A0A2A4XE12</accession>
<proteinExistence type="predicted"/>
<comment type="caution">
    <text evidence="1">The sequence shown here is derived from an EMBL/GenBank/DDBJ whole genome shotgun (WGS) entry which is preliminary data.</text>
</comment>
<organism evidence="1 2">
    <name type="scientific">SAR86 cluster bacterium</name>
    <dbReference type="NCBI Taxonomy" id="2030880"/>
    <lineage>
        <taxon>Bacteria</taxon>
        <taxon>Pseudomonadati</taxon>
        <taxon>Pseudomonadota</taxon>
        <taxon>Gammaproteobacteria</taxon>
        <taxon>SAR86 cluster</taxon>
    </lineage>
</organism>
<sequence>MSLTTLAYSRSRYQGAPLQACALLRVRSAVGPFGRGLSRTAAALSRLSMELPLLAHDALQQHAPSSRRMNRGSQAVWVRMQHE</sequence>
<gene>
    <name evidence="1" type="ORF">COB20_03130</name>
</gene>
<dbReference type="EMBL" id="NVUL01000010">
    <property type="protein sequence ID" value="PCI80399.1"/>
    <property type="molecule type" value="Genomic_DNA"/>
</dbReference>